<sequence>MQHHTLPTPTSRPARQGQHSQQSAASARPPLCWFDEYLMSIVPGHTPADENDLNIMLELMGATPETRDQVLESYNMMAKDLVKTAGVRVVGARRSHISSPISTVTMPGDETQANRSRLLCPDPQLAPRVPHLGRWDGFLRPLLCRFLRPSAQSIRQPSQGHSLHATSQPAGFGYVPHPQVSPTGHPLSTRMDQQSTMALTSRLLSLERSMGMDSFPEGEEKWMIPEGTYVTLRREGHPLFTFQMPNRRPQTIAQPRWGVM</sequence>
<accession>A0A5C2RNA0</accession>
<feature type="region of interest" description="Disordered" evidence="1">
    <location>
        <begin position="1"/>
        <end position="26"/>
    </location>
</feature>
<dbReference type="Proteomes" id="UP000313359">
    <property type="component" value="Unassembled WGS sequence"/>
</dbReference>
<dbReference type="AlphaFoldDB" id="A0A5C2RNA0"/>
<organism evidence="2 3">
    <name type="scientific">Lentinus tigrinus ALCF2SS1-6</name>
    <dbReference type="NCBI Taxonomy" id="1328759"/>
    <lineage>
        <taxon>Eukaryota</taxon>
        <taxon>Fungi</taxon>
        <taxon>Dikarya</taxon>
        <taxon>Basidiomycota</taxon>
        <taxon>Agaricomycotina</taxon>
        <taxon>Agaricomycetes</taxon>
        <taxon>Polyporales</taxon>
        <taxon>Polyporaceae</taxon>
        <taxon>Lentinus</taxon>
    </lineage>
</organism>
<name>A0A5C2RNA0_9APHY</name>
<gene>
    <name evidence="2" type="ORF">L227DRAFT_658523</name>
</gene>
<protein>
    <submittedName>
        <fullName evidence="2">Uncharacterized protein</fullName>
    </submittedName>
</protein>
<evidence type="ECO:0000256" key="1">
    <source>
        <dbReference type="SAM" id="MobiDB-lite"/>
    </source>
</evidence>
<evidence type="ECO:0000313" key="3">
    <source>
        <dbReference type="Proteomes" id="UP000313359"/>
    </source>
</evidence>
<feature type="compositionally biased region" description="Polar residues" evidence="1">
    <location>
        <begin position="1"/>
        <end position="13"/>
    </location>
</feature>
<dbReference type="EMBL" id="ML122332">
    <property type="protein sequence ID" value="RPD53013.1"/>
    <property type="molecule type" value="Genomic_DNA"/>
</dbReference>
<dbReference type="OrthoDB" id="2628807at2759"/>
<keyword evidence="3" id="KW-1185">Reference proteome</keyword>
<evidence type="ECO:0000313" key="2">
    <source>
        <dbReference type="EMBL" id="RPD53013.1"/>
    </source>
</evidence>
<proteinExistence type="predicted"/>
<reference evidence="2" key="1">
    <citation type="journal article" date="2018" name="Genome Biol. Evol.">
        <title>Genomics and development of Lentinus tigrinus, a white-rot wood-decaying mushroom with dimorphic fruiting bodies.</title>
        <authorList>
            <person name="Wu B."/>
            <person name="Xu Z."/>
            <person name="Knudson A."/>
            <person name="Carlson A."/>
            <person name="Chen N."/>
            <person name="Kovaka S."/>
            <person name="LaButti K."/>
            <person name="Lipzen A."/>
            <person name="Pennachio C."/>
            <person name="Riley R."/>
            <person name="Schakwitz W."/>
            <person name="Umezawa K."/>
            <person name="Ohm R.A."/>
            <person name="Grigoriev I.V."/>
            <person name="Nagy L.G."/>
            <person name="Gibbons J."/>
            <person name="Hibbett D."/>
        </authorList>
    </citation>
    <scope>NUCLEOTIDE SEQUENCE [LARGE SCALE GENOMIC DNA]</scope>
    <source>
        <strain evidence="2">ALCF2SS1-6</strain>
    </source>
</reference>